<dbReference type="RefSeq" id="WP_015452934.1">
    <property type="nucleotide sequence ID" value="NC_020549.1"/>
</dbReference>
<proteinExistence type="predicted"/>
<evidence type="ECO:0000259" key="5">
    <source>
        <dbReference type="Pfam" id="PF00905"/>
    </source>
</evidence>
<evidence type="ECO:0000256" key="4">
    <source>
        <dbReference type="SAM" id="Phobius"/>
    </source>
</evidence>
<evidence type="ECO:0000259" key="6">
    <source>
        <dbReference type="Pfam" id="PF03717"/>
    </source>
</evidence>
<gene>
    <name evidence="7" type="ORF">WSI_04855</name>
</gene>
<evidence type="ECO:0000256" key="3">
    <source>
        <dbReference type="ARBA" id="ARBA00023136"/>
    </source>
</evidence>
<dbReference type="Gene3D" id="3.30.450.330">
    <property type="match status" value="1"/>
</dbReference>
<keyword evidence="2" id="KW-0645">Protease</keyword>
<dbReference type="InterPro" id="IPR012338">
    <property type="entry name" value="Beta-lactam/transpept-like"/>
</dbReference>
<dbReference type="Gene3D" id="3.40.710.10">
    <property type="entry name" value="DD-peptidase/beta-lactamase superfamily"/>
    <property type="match status" value="1"/>
</dbReference>
<feature type="transmembrane region" description="Helical" evidence="4">
    <location>
        <begin position="74"/>
        <end position="93"/>
    </location>
</feature>
<dbReference type="SUPFAM" id="SSF56601">
    <property type="entry name" value="beta-lactamase/transpeptidase-like"/>
    <property type="match status" value="1"/>
</dbReference>
<keyword evidence="4 7" id="KW-0812">Transmembrane</keyword>
<evidence type="ECO:0000313" key="8">
    <source>
        <dbReference type="Proteomes" id="UP000011820"/>
    </source>
</evidence>
<dbReference type="Pfam" id="PF00905">
    <property type="entry name" value="Transpeptidase"/>
    <property type="match status" value="1"/>
</dbReference>
<dbReference type="InterPro" id="IPR001460">
    <property type="entry name" value="PCN-bd_Tpept"/>
</dbReference>
<dbReference type="PANTHER" id="PTHR30627">
    <property type="entry name" value="PEPTIDOGLYCAN D,D-TRANSPEPTIDASE"/>
    <property type="match status" value="1"/>
</dbReference>
<dbReference type="InterPro" id="IPR050515">
    <property type="entry name" value="Beta-lactam/transpept"/>
</dbReference>
<dbReference type="PANTHER" id="PTHR30627:SF1">
    <property type="entry name" value="PEPTIDOGLYCAN D,D-TRANSPEPTIDASE FTSI"/>
    <property type="match status" value="1"/>
</dbReference>
<keyword evidence="2" id="KW-0378">Hydrolase</keyword>
<dbReference type="GeneID" id="93077330"/>
<keyword evidence="2" id="KW-0121">Carboxypeptidase</keyword>
<dbReference type="SUPFAM" id="SSF56519">
    <property type="entry name" value="Penicillin binding protein dimerisation domain"/>
    <property type="match status" value="1"/>
</dbReference>
<keyword evidence="4" id="KW-1133">Transmembrane helix</keyword>
<feature type="domain" description="Penicillin-binding protein transpeptidase" evidence="5">
    <location>
        <begin position="285"/>
        <end position="568"/>
    </location>
</feature>
<evidence type="ECO:0000256" key="1">
    <source>
        <dbReference type="ARBA" id="ARBA00004370"/>
    </source>
</evidence>
<comment type="subcellular location">
    <subcellularLocation>
        <location evidence="1">Membrane</location>
    </subcellularLocation>
</comment>
<feature type="domain" description="Penicillin-binding protein dimerisation" evidence="6">
    <location>
        <begin position="116"/>
        <end position="222"/>
    </location>
</feature>
<dbReference type="EMBL" id="CP004005">
    <property type="protein sequence ID" value="AGH17339.1"/>
    <property type="molecule type" value="Genomic_DNA"/>
</dbReference>
<reference evidence="7 8" key="1">
    <citation type="journal article" date="2013" name="Genome Announc.">
        <title>Complete Genome Sequence of a Chinese Strain of 'Candidatus Liberibacter asiaticus'.</title>
        <authorList>
            <person name="Lin H."/>
            <person name="Han C.S."/>
            <person name="Liu B."/>
            <person name="Lou B."/>
            <person name="Bai X."/>
            <person name="Deng C."/>
            <person name="Civerolo E.L."/>
            <person name="Gupta G."/>
        </authorList>
    </citation>
    <scope>NUCLEOTIDE SEQUENCE [LARGE SCALE GENOMIC DNA]</scope>
    <source>
        <strain evidence="8">gxpsy</strain>
    </source>
</reference>
<dbReference type="Gene3D" id="3.90.1310.10">
    <property type="entry name" value="Penicillin-binding protein 2a (Domain 2)"/>
    <property type="match status" value="1"/>
</dbReference>
<evidence type="ECO:0000313" key="7">
    <source>
        <dbReference type="EMBL" id="AGH17339.1"/>
    </source>
</evidence>
<keyword evidence="3 4" id="KW-0472">Membrane</keyword>
<dbReference type="Proteomes" id="UP000011820">
    <property type="component" value="Chromosome"/>
</dbReference>
<sequence length="598" mass="67531">MIFPFITVSQFRMFFSMGILHNHNMNMSHNSANISFRNMESGHNLCQKGCHMEDGQDLFQKRRRKVIAHSKNRIGMTIVVCLVIYIILAIRIIQYGNIHPEPIAPSMNIDEYGMSRPDIIDRNGEILATDIPTFSLYVEPHKVISPDEIIEKLQIVLPNLDSEMIRRKLSSETKFQWLRRKLSPQQQKRILSFGLPGVGFRLEKSRFYPAASHASHVVGYVDIDNRGITGIEKFLDMQGLTRVFTTNKGEKNLQPIRLALDLRIQNIVHQELVENKKKYNAESVGTVILNVSTGEVISMVSIPDYDPHEAFKGKKEGWFNRISYGIFEMGSIFKVFTIAMGIDSGLFTVKDLFDTRNPIKVGKHVIHDYHPQNRILTIPEIFRYSSNIGAAQIADAMGIQGHKEFLYRLGLLSKLETELPEIQAPSYPSQWKRIHSLTISFGHGLSTTPLQTAVAAAALINEGRLIPPTFMIRSREESEKVSRIVLKKNTVKTMRSLLREGVTGGSGRRAFVPGFEVGGKTGTAQKVIKKRYSDTLNFNSFLAVFPTTDPQYIVLSFMDSPKIKERNQLTAGINVAPMVGNIIRRSASMLGVKPVFLK</sequence>
<dbReference type="InterPro" id="IPR005311">
    <property type="entry name" value="PBP_dimer"/>
</dbReference>
<dbReference type="Pfam" id="PF03717">
    <property type="entry name" value="PBP_dimer"/>
    <property type="match status" value="1"/>
</dbReference>
<keyword evidence="8" id="KW-1185">Reference proteome</keyword>
<accession>A0ABN4B6Y5</accession>
<protein>
    <submittedName>
        <fullName evidence="7">Penicillin-binding transmembrane protein</fullName>
    </submittedName>
</protein>
<organism evidence="7 8">
    <name type="scientific">Candidatus Liberibacter asiaticus str. gxpsy</name>
    <dbReference type="NCBI Taxonomy" id="1174529"/>
    <lineage>
        <taxon>Bacteria</taxon>
        <taxon>Pseudomonadati</taxon>
        <taxon>Pseudomonadota</taxon>
        <taxon>Alphaproteobacteria</taxon>
        <taxon>Hyphomicrobiales</taxon>
        <taxon>Rhizobiaceae</taxon>
        <taxon>Liberibacter</taxon>
    </lineage>
</organism>
<evidence type="ECO:0000256" key="2">
    <source>
        <dbReference type="ARBA" id="ARBA00022645"/>
    </source>
</evidence>
<name>A0ABN4B6Y5_LIBAS</name>
<dbReference type="InterPro" id="IPR036138">
    <property type="entry name" value="PBP_dimer_sf"/>
</dbReference>